<accession>A0A397PP74</accession>
<name>A0A397PP74_9HYPH</name>
<dbReference type="Gene3D" id="3.40.190.10">
    <property type="entry name" value="Periplasmic binding protein-like II"/>
    <property type="match status" value="2"/>
</dbReference>
<evidence type="ECO:0000256" key="1">
    <source>
        <dbReference type="ARBA" id="ARBA00022729"/>
    </source>
</evidence>
<dbReference type="InterPro" id="IPR050811">
    <property type="entry name" value="Phosphate_ABC_transporter"/>
</dbReference>
<sequence length="343" mass="36793">MNTKFVAFTAAAAVAGAMAVQPASARDQLQIVGSSTVYPYAQAVAEEFANATGNPAPVLESTGSGGGMKIFCQGIGAEHPDITNASRAMKPSEYEMCQENGVEDITEVQIGSDGLSLAVSREGADLDLTKTQIYKALAKQIPVDGELVDNPNTTWSDIDSSLPDAEILVYGPPPTSGTRDAFVELVMVSGCMDLPYWEEKGEDAAEEGCAPMRQDGPFVEAGENDNLIVQRLEADAKALGIFGYSFLFENQDKLKPVAVEGVEPSFATIESGEYPVARPLFFYIKNAHRGVIPGMEDYIAEFVSEEAFGPDGYLKERGLVPLGDERRAEVREAALEGKTMEPK</sequence>
<evidence type="ECO:0000313" key="4">
    <source>
        <dbReference type="EMBL" id="RIA47531.1"/>
    </source>
</evidence>
<reference evidence="4 5" key="1">
    <citation type="submission" date="2018-08" db="EMBL/GenBank/DDBJ databases">
        <title>Genomic Encyclopedia of Archaeal and Bacterial Type Strains, Phase II (KMG-II): from individual species to whole genera.</title>
        <authorList>
            <person name="Goeker M."/>
        </authorList>
    </citation>
    <scope>NUCLEOTIDE SEQUENCE [LARGE SCALE GENOMIC DNA]</scope>
    <source>
        <strain evidence="4 5">DSM 5002</strain>
    </source>
</reference>
<gene>
    <name evidence="4" type="ORF">BXY53_2085</name>
</gene>
<dbReference type="PANTHER" id="PTHR30570">
    <property type="entry name" value="PERIPLASMIC PHOSPHATE BINDING COMPONENT OF PHOSPHATE ABC TRANSPORTER"/>
    <property type="match status" value="1"/>
</dbReference>
<dbReference type="PANTHER" id="PTHR30570:SF1">
    <property type="entry name" value="PHOSPHATE-BINDING PROTEIN PSTS"/>
    <property type="match status" value="1"/>
</dbReference>
<feature type="signal peptide" evidence="2">
    <location>
        <begin position="1"/>
        <end position="25"/>
    </location>
</feature>
<dbReference type="SUPFAM" id="SSF53850">
    <property type="entry name" value="Periplasmic binding protein-like II"/>
    <property type="match status" value="1"/>
</dbReference>
<dbReference type="InterPro" id="IPR024370">
    <property type="entry name" value="PBP_domain"/>
</dbReference>
<dbReference type="Proteomes" id="UP000266273">
    <property type="component" value="Unassembled WGS sequence"/>
</dbReference>
<keyword evidence="5" id="KW-1185">Reference proteome</keyword>
<proteinExistence type="predicted"/>
<evidence type="ECO:0000259" key="3">
    <source>
        <dbReference type="Pfam" id="PF12849"/>
    </source>
</evidence>
<keyword evidence="1 2" id="KW-0732">Signal</keyword>
<dbReference type="RefSeq" id="WP_119061910.1">
    <property type="nucleotide sequence ID" value="NZ_QXDF01000002.1"/>
</dbReference>
<feature type="chain" id="PRO_5017458585" evidence="2">
    <location>
        <begin position="26"/>
        <end position="343"/>
    </location>
</feature>
<feature type="domain" description="PBP" evidence="3">
    <location>
        <begin position="22"/>
        <end position="306"/>
    </location>
</feature>
<evidence type="ECO:0000313" key="5">
    <source>
        <dbReference type="Proteomes" id="UP000266273"/>
    </source>
</evidence>
<evidence type="ECO:0000256" key="2">
    <source>
        <dbReference type="SAM" id="SignalP"/>
    </source>
</evidence>
<comment type="caution">
    <text evidence="4">The sequence shown here is derived from an EMBL/GenBank/DDBJ whole genome shotgun (WGS) entry which is preliminary data.</text>
</comment>
<protein>
    <submittedName>
        <fullName evidence="4">Phosphate ABC transporter substrate-binding protein (PhoT family)</fullName>
    </submittedName>
</protein>
<organism evidence="4 5">
    <name type="scientific">Dichotomicrobium thermohalophilum</name>
    <dbReference type="NCBI Taxonomy" id="933063"/>
    <lineage>
        <taxon>Bacteria</taxon>
        <taxon>Pseudomonadati</taxon>
        <taxon>Pseudomonadota</taxon>
        <taxon>Alphaproteobacteria</taxon>
        <taxon>Hyphomicrobiales</taxon>
        <taxon>Hyphomicrobiaceae</taxon>
        <taxon>Dichotomicrobium</taxon>
    </lineage>
</organism>
<dbReference type="EMBL" id="QXDF01000002">
    <property type="protein sequence ID" value="RIA47531.1"/>
    <property type="molecule type" value="Genomic_DNA"/>
</dbReference>
<dbReference type="OrthoDB" id="9790048at2"/>
<dbReference type="AlphaFoldDB" id="A0A397PP74"/>
<dbReference type="Pfam" id="PF12849">
    <property type="entry name" value="PBP_like_2"/>
    <property type="match status" value="1"/>
</dbReference>